<dbReference type="EMBL" id="KZ451939">
    <property type="protein sequence ID" value="PKA60458.1"/>
    <property type="molecule type" value="Genomic_DNA"/>
</dbReference>
<dbReference type="Proteomes" id="UP000236161">
    <property type="component" value="Unassembled WGS sequence"/>
</dbReference>
<protein>
    <submittedName>
        <fullName evidence="1">Uncharacterized protein</fullName>
    </submittedName>
</protein>
<evidence type="ECO:0000313" key="1">
    <source>
        <dbReference type="EMBL" id="PKA60458.1"/>
    </source>
</evidence>
<accession>A0A2I0AY48</accession>
<gene>
    <name evidence="1" type="ORF">AXF42_Ash008518</name>
</gene>
<sequence>MSRSLLLIARILGRLHVGGIYTEGLRLPFWAEGHFRSSIKDACHHRSTNVWTVNPDILEDRANLLAQDRYLEITWQDP</sequence>
<dbReference type="AlphaFoldDB" id="A0A2I0AY48"/>
<proteinExistence type="predicted"/>
<name>A0A2I0AY48_9ASPA</name>
<keyword evidence="2" id="KW-1185">Reference proteome</keyword>
<organism evidence="1 2">
    <name type="scientific">Apostasia shenzhenica</name>
    <dbReference type="NCBI Taxonomy" id="1088818"/>
    <lineage>
        <taxon>Eukaryota</taxon>
        <taxon>Viridiplantae</taxon>
        <taxon>Streptophyta</taxon>
        <taxon>Embryophyta</taxon>
        <taxon>Tracheophyta</taxon>
        <taxon>Spermatophyta</taxon>
        <taxon>Magnoliopsida</taxon>
        <taxon>Liliopsida</taxon>
        <taxon>Asparagales</taxon>
        <taxon>Orchidaceae</taxon>
        <taxon>Apostasioideae</taxon>
        <taxon>Apostasia</taxon>
    </lineage>
</organism>
<evidence type="ECO:0000313" key="2">
    <source>
        <dbReference type="Proteomes" id="UP000236161"/>
    </source>
</evidence>
<reference evidence="1 2" key="1">
    <citation type="journal article" date="2017" name="Nature">
        <title>The Apostasia genome and the evolution of orchids.</title>
        <authorList>
            <person name="Zhang G.Q."/>
            <person name="Liu K.W."/>
            <person name="Li Z."/>
            <person name="Lohaus R."/>
            <person name="Hsiao Y.Y."/>
            <person name="Niu S.C."/>
            <person name="Wang J.Y."/>
            <person name="Lin Y.C."/>
            <person name="Xu Q."/>
            <person name="Chen L.J."/>
            <person name="Yoshida K."/>
            <person name="Fujiwara S."/>
            <person name="Wang Z.W."/>
            <person name="Zhang Y.Q."/>
            <person name="Mitsuda N."/>
            <person name="Wang M."/>
            <person name="Liu G.H."/>
            <person name="Pecoraro L."/>
            <person name="Huang H.X."/>
            <person name="Xiao X.J."/>
            <person name="Lin M."/>
            <person name="Wu X.Y."/>
            <person name="Wu W.L."/>
            <person name="Chen Y.Y."/>
            <person name="Chang S.B."/>
            <person name="Sakamoto S."/>
            <person name="Ohme-Takagi M."/>
            <person name="Yagi M."/>
            <person name="Zeng S.J."/>
            <person name="Shen C.Y."/>
            <person name="Yeh C.M."/>
            <person name="Luo Y.B."/>
            <person name="Tsai W.C."/>
            <person name="Van de Peer Y."/>
            <person name="Liu Z.J."/>
        </authorList>
    </citation>
    <scope>NUCLEOTIDE SEQUENCE [LARGE SCALE GENOMIC DNA]</scope>
    <source>
        <strain evidence="2">cv. Shenzhen</strain>
        <tissue evidence="1">Stem</tissue>
    </source>
</reference>